<dbReference type="Pfam" id="PF04082">
    <property type="entry name" value="Fungal_trans"/>
    <property type="match status" value="1"/>
</dbReference>
<evidence type="ECO:0000313" key="8">
    <source>
        <dbReference type="EMBL" id="KAK3302529.1"/>
    </source>
</evidence>
<reference evidence="8" key="1">
    <citation type="journal article" date="2023" name="Mol. Phylogenet. Evol.">
        <title>Genome-scale phylogeny and comparative genomics of the fungal order Sordariales.</title>
        <authorList>
            <person name="Hensen N."/>
            <person name="Bonometti L."/>
            <person name="Westerberg I."/>
            <person name="Brannstrom I.O."/>
            <person name="Guillou S."/>
            <person name="Cros-Aarteil S."/>
            <person name="Calhoun S."/>
            <person name="Haridas S."/>
            <person name="Kuo A."/>
            <person name="Mondo S."/>
            <person name="Pangilinan J."/>
            <person name="Riley R."/>
            <person name="LaButti K."/>
            <person name="Andreopoulos B."/>
            <person name="Lipzen A."/>
            <person name="Chen C."/>
            <person name="Yan M."/>
            <person name="Daum C."/>
            <person name="Ng V."/>
            <person name="Clum A."/>
            <person name="Steindorff A."/>
            <person name="Ohm R.A."/>
            <person name="Martin F."/>
            <person name="Silar P."/>
            <person name="Natvig D.O."/>
            <person name="Lalanne C."/>
            <person name="Gautier V."/>
            <person name="Ament-Velasquez S.L."/>
            <person name="Kruys A."/>
            <person name="Hutchinson M.I."/>
            <person name="Powell A.J."/>
            <person name="Barry K."/>
            <person name="Miller A.N."/>
            <person name="Grigoriev I.V."/>
            <person name="Debuchy R."/>
            <person name="Gladieux P."/>
            <person name="Hiltunen Thoren M."/>
            <person name="Johannesson H."/>
        </authorList>
    </citation>
    <scope>NUCLEOTIDE SEQUENCE</scope>
    <source>
        <strain evidence="8">CBS 333.67</strain>
    </source>
</reference>
<dbReference type="GO" id="GO:0000981">
    <property type="term" value="F:DNA-binding transcription factor activity, RNA polymerase II-specific"/>
    <property type="evidence" value="ECO:0007669"/>
    <property type="project" value="InterPro"/>
</dbReference>
<keyword evidence="4" id="KW-0804">Transcription</keyword>
<evidence type="ECO:0000256" key="5">
    <source>
        <dbReference type="ARBA" id="ARBA00023242"/>
    </source>
</evidence>
<reference evidence="8" key="2">
    <citation type="submission" date="2023-06" db="EMBL/GenBank/DDBJ databases">
        <authorList>
            <consortium name="Lawrence Berkeley National Laboratory"/>
            <person name="Mondo S.J."/>
            <person name="Hensen N."/>
            <person name="Bonometti L."/>
            <person name="Westerberg I."/>
            <person name="Brannstrom I.O."/>
            <person name="Guillou S."/>
            <person name="Cros-Aarteil S."/>
            <person name="Calhoun S."/>
            <person name="Haridas S."/>
            <person name="Kuo A."/>
            <person name="Pangilinan J."/>
            <person name="Riley R."/>
            <person name="Labutti K."/>
            <person name="Andreopoulos B."/>
            <person name="Lipzen A."/>
            <person name="Chen C."/>
            <person name="Yanf M."/>
            <person name="Daum C."/>
            <person name="Ng V."/>
            <person name="Clum A."/>
            <person name="Steindorff A."/>
            <person name="Ohm R."/>
            <person name="Martin F."/>
            <person name="Silar P."/>
            <person name="Natvig D."/>
            <person name="Lalanne C."/>
            <person name="Gautier V."/>
            <person name="Ament-Velasquez S.L."/>
            <person name="Kruys A."/>
            <person name="Hutchinson M.I."/>
            <person name="Powell A.J."/>
            <person name="Barry K."/>
            <person name="Miller A.N."/>
            <person name="Grigoriev I.V."/>
            <person name="Debuchy R."/>
            <person name="Gladieux P."/>
            <person name="Thoren M.H."/>
            <person name="Johannesson H."/>
        </authorList>
    </citation>
    <scope>NUCLEOTIDE SEQUENCE</scope>
    <source>
        <strain evidence="8">CBS 333.67</strain>
    </source>
</reference>
<dbReference type="GeneID" id="87888799"/>
<feature type="region of interest" description="Disordered" evidence="6">
    <location>
        <begin position="86"/>
        <end position="145"/>
    </location>
</feature>
<feature type="compositionally biased region" description="Polar residues" evidence="6">
    <location>
        <begin position="807"/>
        <end position="826"/>
    </location>
</feature>
<dbReference type="InterPro" id="IPR050815">
    <property type="entry name" value="TF_fung"/>
</dbReference>
<feature type="compositionally biased region" description="Low complexity" evidence="6">
    <location>
        <begin position="99"/>
        <end position="110"/>
    </location>
</feature>
<feature type="compositionally biased region" description="Polar residues" evidence="6">
    <location>
        <begin position="1"/>
        <end position="13"/>
    </location>
</feature>
<feature type="region of interest" description="Disordered" evidence="6">
    <location>
        <begin position="861"/>
        <end position="901"/>
    </location>
</feature>
<evidence type="ECO:0000313" key="9">
    <source>
        <dbReference type="Proteomes" id="UP001273166"/>
    </source>
</evidence>
<keyword evidence="2" id="KW-0479">Metal-binding</keyword>
<dbReference type="EMBL" id="JAUDZG010000007">
    <property type="protein sequence ID" value="KAK3302529.1"/>
    <property type="molecule type" value="Genomic_DNA"/>
</dbReference>
<evidence type="ECO:0000256" key="2">
    <source>
        <dbReference type="ARBA" id="ARBA00022723"/>
    </source>
</evidence>
<dbReference type="InterPro" id="IPR007219">
    <property type="entry name" value="XnlR_reg_dom"/>
</dbReference>
<feature type="region of interest" description="Disordered" evidence="6">
    <location>
        <begin position="682"/>
        <end position="706"/>
    </location>
</feature>
<dbReference type="AlphaFoldDB" id="A0AAJ0GM73"/>
<keyword evidence="5" id="KW-0539">Nucleus</keyword>
<evidence type="ECO:0000259" key="7">
    <source>
        <dbReference type="PROSITE" id="PS50048"/>
    </source>
</evidence>
<dbReference type="CDD" id="cd00067">
    <property type="entry name" value="GAL4"/>
    <property type="match status" value="1"/>
</dbReference>
<evidence type="ECO:0000256" key="6">
    <source>
        <dbReference type="SAM" id="MobiDB-lite"/>
    </source>
</evidence>
<accession>A0AAJ0GM73</accession>
<dbReference type="Pfam" id="PF00172">
    <property type="entry name" value="Zn_clus"/>
    <property type="match status" value="1"/>
</dbReference>
<dbReference type="GO" id="GO:0008270">
    <property type="term" value="F:zinc ion binding"/>
    <property type="evidence" value="ECO:0007669"/>
    <property type="project" value="InterPro"/>
</dbReference>
<organism evidence="8 9">
    <name type="scientific">Chaetomium strumarium</name>
    <dbReference type="NCBI Taxonomy" id="1170767"/>
    <lineage>
        <taxon>Eukaryota</taxon>
        <taxon>Fungi</taxon>
        <taxon>Dikarya</taxon>
        <taxon>Ascomycota</taxon>
        <taxon>Pezizomycotina</taxon>
        <taxon>Sordariomycetes</taxon>
        <taxon>Sordariomycetidae</taxon>
        <taxon>Sordariales</taxon>
        <taxon>Chaetomiaceae</taxon>
        <taxon>Chaetomium</taxon>
    </lineage>
</organism>
<dbReference type="InterPro" id="IPR036864">
    <property type="entry name" value="Zn2-C6_fun-type_DNA-bd_sf"/>
</dbReference>
<feature type="region of interest" description="Disordered" evidence="6">
    <location>
        <begin position="1"/>
        <end position="24"/>
    </location>
</feature>
<dbReference type="SUPFAM" id="SSF57701">
    <property type="entry name" value="Zn2/Cys6 DNA-binding domain"/>
    <property type="match status" value="1"/>
</dbReference>
<proteinExistence type="predicted"/>
<dbReference type="PANTHER" id="PTHR47338:SF10">
    <property type="entry name" value="TRANSCRIPTION FACTOR DOMAIN-CONTAINING PROTEIN-RELATED"/>
    <property type="match status" value="1"/>
</dbReference>
<dbReference type="CDD" id="cd12148">
    <property type="entry name" value="fungal_TF_MHR"/>
    <property type="match status" value="1"/>
</dbReference>
<comment type="subcellular location">
    <subcellularLocation>
        <location evidence="1">Nucleus</location>
    </subcellularLocation>
</comment>
<dbReference type="GO" id="GO:0003677">
    <property type="term" value="F:DNA binding"/>
    <property type="evidence" value="ECO:0007669"/>
    <property type="project" value="InterPro"/>
</dbReference>
<sequence length="901" mass="96626">MSVSSPEDVTSEASGPAATAPAHEPLACVNCRSRKLKCDRQKPVCSRCAKAGGECVYPESRRKPAFKRRNVRELEERLAQVEGLLRSVGKQRASQSARPDGAGSEGSSPGELGGDASRFDRPQGSPIEGAMPWFPLTPNEAPQSHPGELLGLGQFESLPPFEMIEDLHAKFFSTQDTFLPIIHPGNYLRAFHSPPHMRPPMSLQYAIWTVAANGDPKYGRYHDALYRRARQYLEADELKGHGEHFITIGHAQACALVAMDEARCLLFTRASMSCARCIRLAGMMGLHRLDSTLNEEEAPMAPMITPPRSWAELEERRRLFWVGYCIDSYAGISAGWPILIDLDLVTTFLPASEEAFTSGVEEQSATLQDAFRGFNYSKFAGNIVICRIFAQLMKHAHRPMPDDHPEDPDSGAFWKRHRELDNMLSSAFMFLPERFRLPTNIRDPLAVQTNLNLHAAAICLHLAASEKAEKFKLGGIRQASRTRMLTATQEILDIIKATASYSKTQYQGPLTALSLYLAASVYISQAKETPDEFDKASFGLLVDCMKTIGHKHVITHAYLNQLKLDIERNGVPVSVEGLTPAAECLNKHQKHLGQHNIPHLGHHGIPLVARGPTSRHTKVQPPLPGRLPLGAPQGTISYAGNMPPTPWSNFVGEMESSRGTGENDGPASKRICTTAARSSGVLTATEAQATTPGPSTWLGGRRGQGSVAAGPPGLDLFDFSSSSSWSYTTKHHITATLPHRTGSPAMNIRAVSIATSNPVPDFTAFSMPGSAAGASVPFPLMPAAGPSTTAGLGPAGSFGMDPPAGNTDATTSTNADSNNPNPTQGLGNLGIFDSIGDWDLSDPQSIFGMLLDMSADDFGATSQESNMDPWAALNNAAGGSSSAAGGGGTWDSSGAGGSGSV</sequence>
<evidence type="ECO:0000256" key="3">
    <source>
        <dbReference type="ARBA" id="ARBA00023015"/>
    </source>
</evidence>
<feature type="compositionally biased region" description="Polar residues" evidence="6">
    <location>
        <begin position="682"/>
        <end position="694"/>
    </location>
</feature>
<dbReference type="SMART" id="SM00066">
    <property type="entry name" value="GAL4"/>
    <property type="match status" value="1"/>
</dbReference>
<dbReference type="PROSITE" id="PS00463">
    <property type="entry name" value="ZN2_CY6_FUNGAL_1"/>
    <property type="match status" value="1"/>
</dbReference>
<name>A0AAJ0GM73_9PEZI</name>
<dbReference type="SMART" id="SM00906">
    <property type="entry name" value="Fungal_trans"/>
    <property type="match status" value="1"/>
</dbReference>
<dbReference type="Proteomes" id="UP001273166">
    <property type="component" value="Unassembled WGS sequence"/>
</dbReference>
<feature type="compositionally biased region" description="Gly residues" evidence="6">
    <location>
        <begin position="884"/>
        <end position="901"/>
    </location>
</feature>
<evidence type="ECO:0000256" key="1">
    <source>
        <dbReference type="ARBA" id="ARBA00004123"/>
    </source>
</evidence>
<gene>
    <name evidence="8" type="ORF">B0T15DRAFT_543164</name>
</gene>
<protein>
    <recommendedName>
        <fullName evidence="7">Zn(2)-C6 fungal-type domain-containing protein</fullName>
    </recommendedName>
</protein>
<dbReference type="PROSITE" id="PS50048">
    <property type="entry name" value="ZN2_CY6_FUNGAL_2"/>
    <property type="match status" value="1"/>
</dbReference>
<dbReference type="GO" id="GO:0006351">
    <property type="term" value="P:DNA-templated transcription"/>
    <property type="evidence" value="ECO:0007669"/>
    <property type="project" value="InterPro"/>
</dbReference>
<dbReference type="InterPro" id="IPR001138">
    <property type="entry name" value="Zn2Cys6_DnaBD"/>
</dbReference>
<feature type="domain" description="Zn(2)-C6 fungal-type" evidence="7">
    <location>
        <begin position="27"/>
        <end position="57"/>
    </location>
</feature>
<comment type="caution">
    <text evidence="8">The sequence shown here is derived from an EMBL/GenBank/DDBJ whole genome shotgun (WGS) entry which is preliminary data.</text>
</comment>
<dbReference type="RefSeq" id="XP_062718309.1">
    <property type="nucleotide sequence ID" value="XM_062869970.1"/>
</dbReference>
<dbReference type="Gene3D" id="4.10.240.10">
    <property type="entry name" value="Zn(2)-C6 fungal-type DNA-binding domain"/>
    <property type="match status" value="1"/>
</dbReference>
<dbReference type="GO" id="GO:0005634">
    <property type="term" value="C:nucleus"/>
    <property type="evidence" value="ECO:0007669"/>
    <property type="project" value="UniProtKB-SubCell"/>
</dbReference>
<keyword evidence="9" id="KW-1185">Reference proteome</keyword>
<feature type="region of interest" description="Disordered" evidence="6">
    <location>
        <begin position="787"/>
        <end position="828"/>
    </location>
</feature>
<dbReference type="PANTHER" id="PTHR47338">
    <property type="entry name" value="ZN(II)2CYS6 TRANSCRIPTION FACTOR (EUROFUNG)-RELATED"/>
    <property type="match status" value="1"/>
</dbReference>
<evidence type="ECO:0000256" key="4">
    <source>
        <dbReference type="ARBA" id="ARBA00023163"/>
    </source>
</evidence>
<keyword evidence="3" id="KW-0805">Transcription regulation</keyword>